<feature type="compositionally biased region" description="Low complexity" evidence="1">
    <location>
        <begin position="14"/>
        <end position="61"/>
    </location>
</feature>
<keyword evidence="2" id="KW-0812">Transmembrane</keyword>
<dbReference type="EMBL" id="SOCP01000013">
    <property type="protein sequence ID" value="TDV44911.1"/>
    <property type="molecule type" value="Genomic_DNA"/>
</dbReference>
<dbReference type="SUPFAM" id="SSF81995">
    <property type="entry name" value="beta-sandwich domain of Sec23/24"/>
    <property type="match status" value="1"/>
</dbReference>
<evidence type="ECO:0000256" key="1">
    <source>
        <dbReference type="SAM" id="MobiDB-lite"/>
    </source>
</evidence>
<keyword evidence="4" id="KW-1185">Reference proteome</keyword>
<feature type="compositionally biased region" description="Pro residues" evidence="1">
    <location>
        <begin position="1"/>
        <end position="13"/>
    </location>
</feature>
<name>A0A4V3FRU5_9PSEU</name>
<evidence type="ECO:0000256" key="2">
    <source>
        <dbReference type="SAM" id="Phobius"/>
    </source>
</evidence>
<comment type="caution">
    <text evidence="3">The sequence shown here is derived from an EMBL/GenBank/DDBJ whole genome shotgun (WGS) entry which is preliminary data.</text>
</comment>
<evidence type="ECO:0008006" key="5">
    <source>
        <dbReference type="Google" id="ProtNLM"/>
    </source>
</evidence>
<dbReference type="RefSeq" id="WP_208297834.1">
    <property type="nucleotide sequence ID" value="NZ_SOCP01000013.1"/>
</dbReference>
<feature type="region of interest" description="Disordered" evidence="1">
    <location>
        <begin position="181"/>
        <end position="258"/>
    </location>
</feature>
<feature type="transmembrane region" description="Helical" evidence="2">
    <location>
        <begin position="74"/>
        <end position="96"/>
    </location>
</feature>
<keyword evidence="2" id="KW-0472">Membrane</keyword>
<reference evidence="3 4" key="1">
    <citation type="submission" date="2019-03" db="EMBL/GenBank/DDBJ databases">
        <title>Genomic Encyclopedia of Archaeal and Bacterial Type Strains, Phase II (KMG-II): from individual species to whole genera.</title>
        <authorList>
            <person name="Goeker M."/>
        </authorList>
    </citation>
    <scope>NUCLEOTIDE SEQUENCE [LARGE SCALE GENOMIC DNA]</scope>
    <source>
        <strain evidence="3 4">DSM 45499</strain>
    </source>
</reference>
<feature type="region of interest" description="Disordered" evidence="1">
    <location>
        <begin position="1"/>
        <end position="68"/>
    </location>
</feature>
<dbReference type="AlphaFoldDB" id="A0A4V3FRU5"/>
<keyword evidence="2" id="KW-1133">Transmembrane helix</keyword>
<organism evidence="3 4">
    <name type="scientific">Actinophytocola oryzae</name>
    <dbReference type="NCBI Taxonomy" id="502181"/>
    <lineage>
        <taxon>Bacteria</taxon>
        <taxon>Bacillati</taxon>
        <taxon>Actinomycetota</taxon>
        <taxon>Actinomycetes</taxon>
        <taxon>Pseudonocardiales</taxon>
        <taxon>Pseudonocardiaceae</taxon>
    </lineage>
</organism>
<dbReference type="Proteomes" id="UP000294927">
    <property type="component" value="Unassembled WGS sequence"/>
</dbReference>
<proteinExistence type="predicted"/>
<evidence type="ECO:0000313" key="4">
    <source>
        <dbReference type="Proteomes" id="UP000294927"/>
    </source>
</evidence>
<gene>
    <name evidence="3" type="ORF">CLV71_113170</name>
</gene>
<sequence length="258" mass="26887">MTYPPQQPGPYGPQDPYGQQPYGQQPQYGQQPPYGQQPQYGQPQYGQQPQYGAPQWGQPGYPVGPPPRKSRTGLITTLVIVAVLVIGGGVAAFFLLRDNGSGSAENPRAAADSFVKELGTQLSKSVDSVDLSALKPLTCSSDYDKLNAELKDAKEQQSTATKKAGAKKVSFSISDFKESNGGATFTMTPKSEDGKGENPLDMTVQKSGDNFVVCGLYGKQGEEPGGGSTGGETSSSGGDDDGDGGNGGSIPNPIPKTS</sequence>
<evidence type="ECO:0000313" key="3">
    <source>
        <dbReference type="EMBL" id="TDV44911.1"/>
    </source>
</evidence>
<accession>A0A4V3FRU5</accession>
<protein>
    <recommendedName>
        <fullName evidence="5">DUF4878 domain-containing protein</fullName>
    </recommendedName>
</protein>